<proteinExistence type="predicted"/>
<dbReference type="PANTHER" id="PTHR45757:SF18">
    <property type="entry name" value="MAJOR FACILITATOR SUPERFAMILY (MFS) PROFILE DOMAIN-CONTAINING PROTEIN"/>
    <property type="match status" value="1"/>
</dbReference>
<dbReference type="InterPro" id="IPR036259">
    <property type="entry name" value="MFS_trans_sf"/>
</dbReference>
<feature type="transmembrane region" description="Helical" evidence="1">
    <location>
        <begin position="23"/>
        <end position="45"/>
    </location>
</feature>
<accession>A0AAN5CJF5</accession>
<reference evidence="3" key="1">
    <citation type="submission" date="2022-10" db="EMBL/GenBank/DDBJ databases">
        <title>Genome assembly of Pristionchus species.</title>
        <authorList>
            <person name="Yoshida K."/>
            <person name="Sommer R.J."/>
        </authorList>
    </citation>
    <scope>NUCLEOTIDE SEQUENCE [LARGE SCALE GENOMIC DNA]</scope>
    <source>
        <strain evidence="3">RS5460</strain>
    </source>
</reference>
<dbReference type="GO" id="GO:0016020">
    <property type="term" value="C:membrane"/>
    <property type="evidence" value="ECO:0007669"/>
    <property type="project" value="TreeGrafter"/>
</dbReference>
<organism evidence="2 3">
    <name type="scientific">Pristionchus mayeri</name>
    <dbReference type="NCBI Taxonomy" id="1317129"/>
    <lineage>
        <taxon>Eukaryota</taxon>
        <taxon>Metazoa</taxon>
        <taxon>Ecdysozoa</taxon>
        <taxon>Nematoda</taxon>
        <taxon>Chromadorea</taxon>
        <taxon>Rhabditida</taxon>
        <taxon>Rhabditina</taxon>
        <taxon>Diplogasteromorpha</taxon>
        <taxon>Diplogasteroidea</taxon>
        <taxon>Neodiplogasteridae</taxon>
        <taxon>Pristionchus</taxon>
    </lineage>
</organism>
<protein>
    <submittedName>
        <fullName evidence="2">Uncharacterized protein</fullName>
    </submittedName>
</protein>
<dbReference type="PANTHER" id="PTHR45757">
    <property type="entry name" value="PROTEIN CBG23364-RELATED"/>
    <property type="match status" value="1"/>
</dbReference>
<evidence type="ECO:0000313" key="2">
    <source>
        <dbReference type="EMBL" id="GMR45558.1"/>
    </source>
</evidence>
<dbReference type="Proteomes" id="UP001328107">
    <property type="component" value="Unassembled WGS sequence"/>
</dbReference>
<dbReference type="SUPFAM" id="SSF103473">
    <property type="entry name" value="MFS general substrate transporter"/>
    <property type="match status" value="1"/>
</dbReference>
<dbReference type="AlphaFoldDB" id="A0AAN5CJF5"/>
<keyword evidence="1" id="KW-0812">Transmembrane</keyword>
<dbReference type="EMBL" id="BTRK01000004">
    <property type="protein sequence ID" value="GMR45558.1"/>
    <property type="molecule type" value="Genomic_DNA"/>
</dbReference>
<name>A0AAN5CJF5_9BILA</name>
<gene>
    <name evidence="2" type="ORF">PMAYCL1PPCAC_15753</name>
</gene>
<sequence length="91" mass="9961">LLAFTAGGYHKAAVLVSPQHSSFIFGIINFCAMAALLSGSILIPLIAPDNSFDQWKIVFIIFIVVLVASNTFFIFCAKAAPEEWAKEKVNR</sequence>
<dbReference type="Gene3D" id="1.20.1250.20">
    <property type="entry name" value="MFS general substrate transporter like domains"/>
    <property type="match status" value="1"/>
</dbReference>
<feature type="transmembrane region" description="Helical" evidence="1">
    <location>
        <begin position="57"/>
        <end position="80"/>
    </location>
</feature>
<evidence type="ECO:0000313" key="3">
    <source>
        <dbReference type="Proteomes" id="UP001328107"/>
    </source>
</evidence>
<comment type="caution">
    <text evidence="2">The sequence shown here is derived from an EMBL/GenBank/DDBJ whole genome shotgun (WGS) entry which is preliminary data.</text>
</comment>
<keyword evidence="1" id="KW-1133">Transmembrane helix</keyword>
<feature type="non-terminal residue" evidence="2">
    <location>
        <position position="1"/>
    </location>
</feature>
<keyword evidence="1" id="KW-0472">Membrane</keyword>
<keyword evidence="3" id="KW-1185">Reference proteome</keyword>
<evidence type="ECO:0000256" key="1">
    <source>
        <dbReference type="SAM" id="Phobius"/>
    </source>
</evidence>